<dbReference type="PROSITE" id="PS00065">
    <property type="entry name" value="D_2_HYDROXYACID_DH_1"/>
    <property type="match status" value="1"/>
</dbReference>
<protein>
    <submittedName>
        <fullName evidence="7">Alcohol dehydrogenase</fullName>
    </submittedName>
</protein>
<gene>
    <name evidence="7" type="primary">yjgB</name>
    <name evidence="7" type="ORF">KSZ_29500</name>
</gene>
<dbReference type="InterPro" id="IPR029752">
    <property type="entry name" value="D-isomer_DH_CS1"/>
</dbReference>
<evidence type="ECO:0000256" key="4">
    <source>
        <dbReference type="ARBA" id="ARBA00023002"/>
    </source>
</evidence>
<dbReference type="InterPro" id="IPR036291">
    <property type="entry name" value="NAD(P)-bd_dom_sf"/>
</dbReference>
<dbReference type="Pfam" id="PF08240">
    <property type="entry name" value="ADH_N"/>
    <property type="match status" value="1"/>
</dbReference>
<dbReference type="SUPFAM" id="SSF50129">
    <property type="entry name" value="GroES-like"/>
    <property type="match status" value="1"/>
</dbReference>
<comment type="cofactor">
    <cofactor evidence="1 5">
        <name>Zn(2+)</name>
        <dbReference type="ChEBI" id="CHEBI:29105"/>
    </cofactor>
</comment>
<comment type="caution">
    <text evidence="7">The sequence shown here is derived from an EMBL/GenBank/DDBJ whole genome shotgun (WGS) entry which is preliminary data.</text>
</comment>
<dbReference type="SMART" id="SM00829">
    <property type="entry name" value="PKS_ER"/>
    <property type="match status" value="1"/>
</dbReference>
<comment type="similarity">
    <text evidence="5">Belongs to the zinc-containing alcohol dehydrogenase family.</text>
</comment>
<dbReference type="PROSITE" id="PS00059">
    <property type="entry name" value="ADH_ZINC"/>
    <property type="match status" value="1"/>
</dbReference>
<dbReference type="InterPro" id="IPR013149">
    <property type="entry name" value="ADH-like_C"/>
</dbReference>
<dbReference type="InterPro" id="IPR011032">
    <property type="entry name" value="GroES-like_sf"/>
</dbReference>
<dbReference type="Pfam" id="PF00107">
    <property type="entry name" value="ADH_zinc_N"/>
    <property type="match status" value="1"/>
</dbReference>
<dbReference type="InterPro" id="IPR002328">
    <property type="entry name" value="ADH_Zn_CS"/>
</dbReference>
<dbReference type="Gene3D" id="3.40.50.720">
    <property type="entry name" value="NAD(P)-binding Rossmann-like Domain"/>
    <property type="match status" value="1"/>
</dbReference>
<reference evidence="7 8" key="1">
    <citation type="journal article" date="2021" name="Int. J. Syst. Evol. Microbiol.">
        <title>Reticulibacter mediterranei gen. nov., sp. nov., within the new family Reticulibacteraceae fam. nov., and Ktedonospora formicarum gen. nov., sp. nov., Ktedonobacter robiniae sp. nov., Dictyobacter formicarum sp. nov. and Dictyobacter arantiisoli sp. nov., belonging to the class Ktedonobacteria.</title>
        <authorList>
            <person name="Yabe S."/>
            <person name="Zheng Y."/>
            <person name="Wang C.M."/>
            <person name="Sakai Y."/>
            <person name="Abe K."/>
            <person name="Yokota A."/>
            <person name="Donadio S."/>
            <person name="Cavaletti L."/>
            <person name="Monciardini P."/>
        </authorList>
    </citation>
    <scope>NUCLEOTIDE SEQUENCE [LARGE SCALE GENOMIC DNA]</scope>
    <source>
        <strain evidence="7 8">SOSP1-9</strain>
    </source>
</reference>
<dbReference type="Gene3D" id="3.90.180.10">
    <property type="entry name" value="Medium-chain alcohol dehydrogenases, catalytic domain"/>
    <property type="match status" value="1"/>
</dbReference>
<accession>A0ABQ3VFK9</accession>
<dbReference type="InterPro" id="IPR020843">
    <property type="entry name" value="ER"/>
</dbReference>
<dbReference type="SUPFAM" id="SSF51735">
    <property type="entry name" value="NAD(P)-binding Rossmann-fold domains"/>
    <property type="match status" value="1"/>
</dbReference>
<dbReference type="EMBL" id="BNJJ01000007">
    <property type="protein sequence ID" value="GHO84944.1"/>
    <property type="molecule type" value="Genomic_DNA"/>
</dbReference>
<dbReference type="RefSeq" id="WP_201362565.1">
    <property type="nucleotide sequence ID" value="NZ_BNJJ01000007.1"/>
</dbReference>
<evidence type="ECO:0000256" key="5">
    <source>
        <dbReference type="RuleBase" id="RU361277"/>
    </source>
</evidence>
<keyword evidence="3 5" id="KW-0862">Zinc</keyword>
<proteinExistence type="inferred from homology"/>
<keyword evidence="8" id="KW-1185">Reference proteome</keyword>
<evidence type="ECO:0000259" key="6">
    <source>
        <dbReference type="SMART" id="SM00829"/>
    </source>
</evidence>
<dbReference type="CDD" id="cd05283">
    <property type="entry name" value="CAD1"/>
    <property type="match status" value="1"/>
</dbReference>
<name>A0ABQ3VFK9_9CHLR</name>
<organism evidence="7 8">
    <name type="scientific">Dictyobacter formicarum</name>
    <dbReference type="NCBI Taxonomy" id="2778368"/>
    <lineage>
        <taxon>Bacteria</taxon>
        <taxon>Bacillati</taxon>
        <taxon>Chloroflexota</taxon>
        <taxon>Ktedonobacteria</taxon>
        <taxon>Ktedonobacterales</taxon>
        <taxon>Dictyobacteraceae</taxon>
        <taxon>Dictyobacter</taxon>
    </lineage>
</organism>
<keyword evidence="4" id="KW-0560">Oxidoreductase</keyword>
<dbReference type="InterPro" id="IPR047109">
    <property type="entry name" value="CAD-like"/>
</dbReference>
<evidence type="ECO:0000313" key="8">
    <source>
        <dbReference type="Proteomes" id="UP000635565"/>
    </source>
</evidence>
<keyword evidence="2 5" id="KW-0479">Metal-binding</keyword>
<feature type="domain" description="Enoyl reductase (ER)" evidence="6">
    <location>
        <begin position="13"/>
        <end position="335"/>
    </location>
</feature>
<evidence type="ECO:0000256" key="2">
    <source>
        <dbReference type="ARBA" id="ARBA00022723"/>
    </source>
</evidence>
<sequence>MSKIRAWAAQEPKQALVPYEYDAGELGPDEVEIQVENCGLCHSDLSILDNDWGISSYPLVPGHEVIGRVVALGEHAKGKGLSMGQRVGLGWTAASCMHCRQCLSGNQHLCPEALPTIVGHYGGFAERVRGQWDWVIPIPEGVDASSAGPLLCGGITVFFPLYIFGIRPTQHVGVVGIGGLGHMALKFASAWGCEVTAFSSSLAKYDEAKSFGAHHVVSSRDPEAVRALANSFDLLIVTANVSLDWPIWIAALAPQGRLHFVGVVPEPVPITVFDLIGAQKSVSGSPAGSPVAIAEMLDFSALHNISPQVEHFKMKDVNKALDRLRAGEARYRIVLDADFA</sequence>
<evidence type="ECO:0000313" key="7">
    <source>
        <dbReference type="EMBL" id="GHO84944.1"/>
    </source>
</evidence>
<dbReference type="InterPro" id="IPR013154">
    <property type="entry name" value="ADH-like_N"/>
</dbReference>
<evidence type="ECO:0000256" key="3">
    <source>
        <dbReference type="ARBA" id="ARBA00022833"/>
    </source>
</evidence>
<evidence type="ECO:0000256" key="1">
    <source>
        <dbReference type="ARBA" id="ARBA00001947"/>
    </source>
</evidence>
<dbReference type="Proteomes" id="UP000635565">
    <property type="component" value="Unassembled WGS sequence"/>
</dbReference>
<dbReference type="PANTHER" id="PTHR42683">
    <property type="entry name" value="ALDEHYDE REDUCTASE"/>
    <property type="match status" value="1"/>
</dbReference>